<dbReference type="RefSeq" id="WP_066601947.1">
    <property type="nucleotide sequence ID" value="NZ_FORY01000004.1"/>
</dbReference>
<organism evidence="4 5">
    <name type="scientific">Celeribacter halophilus</name>
    <dbReference type="NCBI Taxonomy" id="576117"/>
    <lineage>
        <taxon>Bacteria</taxon>
        <taxon>Pseudomonadati</taxon>
        <taxon>Pseudomonadota</taxon>
        <taxon>Alphaproteobacteria</taxon>
        <taxon>Rhodobacterales</taxon>
        <taxon>Roseobacteraceae</taxon>
        <taxon>Celeribacter</taxon>
    </lineage>
</organism>
<dbReference type="PANTHER" id="PTHR44591:SF3">
    <property type="entry name" value="RESPONSE REGULATORY DOMAIN-CONTAINING PROTEIN"/>
    <property type="match status" value="1"/>
</dbReference>
<dbReference type="Proteomes" id="UP000183299">
    <property type="component" value="Unassembled WGS sequence"/>
</dbReference>
<dbReference type="GeneID" id="98664588"/>
<keyword evidence="1 2" id="KW-0597">Phosphoprotein</keyword>
<name>A0A1I3QSZ6_9RHOB</name>
<accession>A0A1I3QSZ6</accession>
<protein>
    <submittedName>
        <fullName evidence="4">Response regulator receiver domain-containing protein</fullName>
    </submittedName>
</protein>
<dbReference type="SMART" id="SM00448">
    <property type="entry name" value="REC"/>
    <property type="match status" value="1"/>
</dbReference>
<dbReference type="Pfam" id="PF00072">
    <property type="entry name" value="Response_reg"/>
    <property type="match status" value="1"/>
</dbReference>
<dbReference type="STRING" id="576117.SAMN04488138_10487"/>
<evidence type="ECO:0000313" key="4">
    <source>
        <dbReference type="EMBL" id="SFJ36910.1"/>
    </source>
</evidence>
<dbReference type="PANTHER" id="PTHR44591">
    <property type="entry name" value="STRESS RESPONSE REGULATOR PROTEIN 1"/>
    <property type="match status" value="1"/>
</dbReference>
<dbReference type="CDD" id="cd17574">
    <property type="entry name" value="REC_OmpR"/>
    <property type="match status" value="1"/>
</dbReference>
<dbReference type="EMBL" id="FORY01000004">
    <property type="protein sequence ID" value="SFJ36910.1"/>
    <property type="molecule type" value="Genomic_DNA"/>
</dbReference>
<dbReference type="Gene3D" id="3.40.50.2300">
    <property type="match status" value="1"/>
</dbReference>
<evidence type="ECO:0000256" key="2">
    <source>
        <dbReference type="PROSITE-ProRule" id="PRU00169"/>
    </source>
</evidence>
<evidence type="ECO:0000259" key="3">
    <source>
        <dbReference type="PROSITE" id="PS50110"/>
    </source>
</evidence>
<evidence type="ECO:0000256" key="1">
    <source>
        <dbReference type="ARBA" id="ARBA00022553"/>
    </source>
</evidence>
<dbReference type="AlphaFoldDB" id="A0A1I3QSZ6"/>
<dbReference type="InterPro" id="IPR050595">
    <property type="entry name" value="Bact_response_regulator"/>
</dbReference>
<proteinExistence type="predicted"/>
<dbReference type="InterPro" id="IPR011006">
    <property type="entry name" value="CheY-like_superfamily"/>
</dbReference>
<dbReference type="OrthoDB" id="7326651at2"/>
<dbReference type="InterPro" id="IPR001789">
    <property type="entry name" value="Sig_transdc_resp-reg_receiver"/>
</dbReference>
<feature type="domain" description="Response regulatory" evidence="3">
    <location>
        <begin position="2"/>
        <end position="121"/>
    </location>
</feature>
<dbReference type="SUPFAM" id="SSF52172">
    <property type="entry name" value="CheY-like"/>
    <property type="match status" value="1"/>
</dbReference>
<reference evidence="4 5" key="1">
    <citation type="submission" date="2016-10" db="EMBL/GenBank/DDBJ databases">
        <authorList>
            <person name="de Groot N.N."/>
        </authorList>
    </citation>
    <scope>NUCLEOTIDE SEQUENCE [LARGE SCALE GENOMIC DNA]</scope>
    <source>
        <strain evidence="4 5">CGMCC 1.8891</strain>
    </source>
</reference>
<evidence type="ECO:0000313" key="5">
    <source>
        <dbReference type="Proteomes" id="UP000183299"/>
    </source>
</evidence>
<keyword evidence="5" id="KW-1185">Reference proteome</keyword>
<sequence length="314" mass="35131">MRILIVDDDPLIRDLVRTVLRQDQTNEVVVADSGPAALDILQHEDELFEMLMLDIEMPEMDGIELCRSIRKLPDYKTTAIVMLTRKSGVSDIEGAFAAGATDYITKPFDVKDIQPRLRIAQRKMRDDCLTVAREVLTDPTSEDSKTLDFAMETPVRITDVEQHTDPFSLGNYLSQLNRKKIDQSVVFAVQINSFNRLFATLAPLEVLSILVEVSEGISATAKGRRLLNAYFGSGAFLCISSSDALEDWHNIGNNINEILGASDAVRAMDIGRDITVTVGRPFRPAAHRTQRVRKTFDRALVQLDRRAQVGKRSP</sequence>
<gene>
    <name evidence="4" type="ORF">SAMN04488138_10487</name>
</gene>
<dbReference type="GO" id="GO:0000160">
    <property type="term" value="P:phosphorelay signal transduction system"/>
    <property type="evidence" value="ECO:0007669"/>
    <property type="project" value="InterPro"/>
</dbReference>
<dbReference type="PROSITE" id="PS50110">
    <property type="entry name" value="RESPONSE_REGULATORY"/>
    <property type="match status" value="1"/>
</dbReference>
<feature type="modified residue" description="4-aspartylphosphate" evidence="2">
    <location>
        <position position="54"/>
    </location>
</feature>